<evidence type="ECO:0000256" key="1">
    <source>
        <dbReference type="ARBA" id="ARBA00009632"/>
    </source>
</evidence>
<dbReference type="InterPro" id="IPR046433">
    <property type="entry name" value="ActCoA_hydro"/>
</dbReference>
<gene>
    <name evidence="5" type="ORF">PGH26_13160</name>
</gene>
<dbReference type="InterPro" id="IPR026888">
    <property type="entry name" value="AcetylCoA_hyd_C"/>
</dbReference>
<dbReference type="SUPFAM" id="SSF100950">
    <property type="entry name" value="NagB/RpiA/CoA transferase-like"/>
    <property type="match status" value="2"/>
</dbReference>
<organism evidence="5 6">
    <name type="scientific">Sporosarcina jeotgali</name>
    <dbReference type="NCBI Taxonomy" id="3020056"/>
    <lineage>
        <taxon>Bacteria</taxon>
        <taxon>Bacillati</taxon>
        <taxon>Bacillota</taxon>
        <taxon>Bacilli</taxon>
        <taxon>Bacillales</taxon>
        <taxon>Caryophanaceae</taxon>
        <taxon>Sporosarcina</taxon>
    </lineage>
</organism>
<accession>A0ABZ0KTP9</accession>
<dbReference type="EMBL" id="CP116341">
    <property type="protein sequence ID" value="WOV83814.1"/>
    <property type="molecule type" value="Genomic_DNA"/>
</dbReference>
<dbReference type="Gene3D" id="3.40.1080.10">
    <property type="entry name" value="Glutaconate Coenzyme A-transferase"/>
    <property type="match status" value="1"/>
</dbReference>
<evidence type="ECO:0000313" key="5">
    <source>
        <dbReference type="EMBL" id="WOV83814.1"/>
    </source>
</evidence>
<dbReference type="PANTHER" id="PTHR21432:SF20">
    <property type="entry name" value="ACETYL-COA HYDROLASE"/>
    <property type="match status" value="1"/>
</dbReference>
<name>A0ABZ0KTP9_9BACL</name>
<dbReference type="Gene3D" id="3.40.1080.20">
    <property type="entry name" value="Acetyl-CoA hydrolase/transferase C-terminal domain"/>
    <property type="match status" value="1"/>
</dbReference>
<dbReference type="InterPro" id="IPR038460">
    <property type="entry name" value="AcetylCoA_hyd_C_sf"/>
</dbReference>
<proteinExistence type="inferred from homology"/>
<keyword evidence="6" id="KW-1185">Reference proteome</keyword>
<dbReference type="InterPro" id="IPR003702">
    <property type="entry name" value="ActCoA_hydro_N"/>
</dbReference>
<reference evidence="5 6" key="1">
    <citation type="submission" date="2023-01" db="EMBL/GenBank/DDBJ databases">
        <title>Sporosarcina sp. nov., isolated from Korean tranditional fermented seafood 'Jeotgal'.</title>
        <authorList>
            <person name="Yang A.-I."/>
        </authorList>
    </citation>
    <scope>NUCLEOTIDE SEQUENCE [LARGE SCALE GENOMIC DNA]</scope>
    <source>
        <strain evidence="5 6">B2O-1</strain>
    </source>
</reference>
<dbReference type="PANTHER" id="PTHR21432">
    <property type="entry name" value="ACETYL-COA HYDROLASE-RELATED"/>
    <property type="match status" value="1"/>
</dbReference>
<keyword evidence="2" id="KW-0808">Transferase</keyword>
<evidence type="ECO:0000313" key="6">
    <source>
        <dbReference type="Proteomes" id="UP001303532"/>
    </source>
</evidence>
<comment type="similarity">
    <text evidence="1">Belongs to the acetyl-CoA hydrolase/transferase family.</text>
</comment>
<dbReference type="InterPro" id="IPR037171">
    <property type="entry name" value="NagB/RpiA_transferase-like"/>
</dbReference>
<evidence type="ECO:0000256" key="2">
    <source>
        <dbReference type="ARBA" id="ARBA00022679"/>
    </source>
</evidence>
<feature type="domain" description="Acetyl-CoA hydrolase/transferase N-terminal" evidence="3">
    <location>
        <begin position="46"/>
        <end position="171"/>
    </location>
</feature>
<dbReference type="Gene3D" id="3.30.750.70">
    <property type="entry name" value="4-hydroxybutyrate coenzyme like domains"/>
    <property type="match status" value="1"/>
</dbReference>
<sequence>MTKHLSEQELMSLMHPGTDLIIPIANGEPHLLLDLLETNYEQLDRVTVHQMLALRERAYIRGEMKGHLSHMSYFLSGATRNAFRSGAVDLIPNVFSEVPGLLRDTLKHPVVIAVASPPDEHGYFSLGTQADYVSEFIGKIPFILEVNRHMPRTFGKNQVHMSQIAGYVENDILLTEEKCPVISEKDQKIASYITSEIQDGDTLQVGIGAVPNAVMSMLRNHRNLGIHTEMLTDGIVDLVASDAVTGMNKRTHQGKIITTFAYGTQRLYEFLHNNPGVEFLPVSTVNDPYEIAKEDNMVSINATTEVDLYGQCASETIGGNYYSSTGGQADFARGAQLAKNGKGFICMYSTLKNDSMSRIKLSLSPGSIVTTSKNEVDCIVTEYGIAKLHGKSLRERAEALIAIAHPKFRDELRSEAIAAGILPSEQEYAAAEMDARS</sequence>
<protein>
    <submittedName>
        <fullName evidence="5">Acetyl-CoA hydrolase/transferase C-terminal domain-containing protein</fullName>
    </submittedName>
</protein>
<evidence type="ECO:0000259" key="4">
    <source>
        <dbReference type="Pfam" id="PF13336"/>
    </source>
</evidence>
<dbReference type="Pfam" id="PF13336">
    <property type="entry name" value="AcetylCoA_hyd_C"/>
    <property type="match status" value="1"/>
</dbReference>
<evidence type="ECO:0000259" key="3">
    <source>
        <dbReference type="Pfam" id="PF02550"/>
    </source>
</evidence>
<dbReference type="Proteomes" id="UP001303532">
    <property type="component" value="Chromosome"/>
</dbReference>
<dbReference type="GO" id="GO:0016787">
    <property type="term" value="F:hydrolase activity"/>
    <property type="evidence" value="ECO:0007669"/>
    <property type="project" value="UniProtKB-KW"/>
</dbReference>
<dbReference type="Pfam" id="PF02550">
    <property type="entry name" value="AcetylCoA_hydro"/>
    <property type="match status" value="1"/>
</dbReference>
<dbReference type="RefSeq" id="WP_323691500.1">
    <property type="nucleotide sequence ID" value="NZ_CP116341.1"/>
</dbReference>
<feature type="domain" description="Acetyl-CoA hydrolase/transferase C-terminal" evidence="4">
    <location>
        <begin position="263"/>
        <end position="416"/>
    </location>
</feature>
<keyword evidence="5" id="KW-0378">Hydrolase</keyword>